<reference evidence="1 2" key="1">
    <citation type="submission" date="2018-12" db="EMBL/GenBank/DDBJ databases">
        <authorList>
            <person name="Lieu J.K."/>
            <person name="Tian C.Z."/>
            <person name="Hsaio W.J."/>
            <person name="Shaffer C.D."/>
            <person name="Weston-Hafer K.A."/>
            <person name="Russell D.A."/>
            <person name="Pope W.H."/>
            <person name="Jacobs-Sera D."/>
            <person name="Hendrix R.W."/>
            <person name="Hatfull G.F."/>
        </authorList>
    </citation>
    <scope>NUCLEOTIDE SEQUENCE [LARGE SCALE GENOMIC DNA]</scope>
</reference>
<dbReference type="EMBL" id="MK279841">
    <property type="protein sequence ID" value="AZS06725.1"/>
    <property type="molecule type" value="Genomic_DNA"/>
</dbReference>
<protein>
    <submittedName>
        <fullName evidence="1">Uncharacterized protein</fullName>
    </submittedName>
</protein>
<gene>
    <name evidence="1" type="primary">86</name>
    <name evidence="1" type="ORF">SEA_HIYAA_86</name>
</gene>
<dbReference type="GeneID" id="55009864"/>
<evidence type="ECO:0000313" key="2">
    <source>
        <dbReference type="Proteomes" id="UP000287372"/>
    </source>
</evidence>
<keyword evidence="2" id="KW-1185">Reference proteome</keyword>
<dbReference type="KEGG" id="vg:55009864"/>
<dbReference type="Proteomes" id="UP000287372">
    <property type="component" value="Segment"/>
</dbReference>
<sequence length="79" mass="9225">MNQDYHPNSVHHPDNVRRAKIEADHLEALAEHVRREVMALVDSYGFDIEIDHWGTEQVMLRHRTPRGGYDYEIPLGESC</sequence>
<dbReference type="RefSeq" id="YP_009818521.1">
    <property type="nucleotide sequence ID" value="NC_048139.1"/>
</dbReference>
<proteinExistence type="predicted"/>
<evidence type="ECO:0000313" key="1">
    <source>
        <dbReference type="EMBL" id="AZS06725.1"/>
    </source>
</evidence>
<organism evidence="1 2">
    <name type="scientific">Streptomyces phage Hiyaa</name>
    <dbReference type="NCBI Taxonomy" id="2499072"/>
    <lineage>
        <taxon>Viruses</taxon>
        <taxon>Duplodnaviria</taxon>
        <taxon>Heunggongvirae</taxon>
        <taxon>Uroviricota</taxon>
        <taxon>Caudoviricetes</taxon>
        <taxon>Hiyaavirus</taxon>
        <taxon>Hiyaavirus hiyaa</taxon>
    </lineage>
</organism>
<name>A0A3S9U8V0_9CAUD</name>
<accession>A0A3S9U8V0</accession>